<accession>A0AAP2W8F5</accession>
<comment type="function">
    <text evidence="8">Component of the A-type ATP synthase that produces ATP from ADP in the presence of a proton gradient across the membrane.</text>
</comment>
<dbReference type="GO" id="GO:0046933">
    <property type="term" value="F:proton-transporting ATP synthase activity, rotational mechanism"/>
    <property type="evidence" value="ECO:0007669"/>
    <property type="project" value="UniProtKB-UniRule"/>
</dbReference>
<dbReference type="EMBL" id="PGCK01000012">
    <property type="protein sequence ID" value="MCD1295991.1"/>
    <property type="molecule type" value="Genomic_DNA"/>
</dbReference>
<keyword evidence="6 8" id="KW-0472">Membrane</keyword>
<comment type="similarity">
    <text evidence="1 8">Belongs to the V-ATPase E subunit family.</text>
</comment>
<dbReference type="InterPro" id="IPR002842">
    <property type="entry name" value="ATPase_V1_Esu"/>
</dbReference>
<comment type="subunit">
    <text evidence="8">Has multiple subunits with at least A(3), B(3), C, D, E, F, H, I and proteolipid K(x).</text>
</comment>
<evidence type="ECO:0000256" key="7">
    <source>
        <dbReference type="ARBA" id="ARBA00023310"/>
    </source>
</evidence>
<evidence type="ECO:0000256" key="1">
    <source>
        <dbReference type="ARBA" id="ARBA00005901"/>
    </source>
</evidence>
<evidence type="ECO:0000256" key="6">
    <source>
        <dbReference type="ARBA" id="ARBA00023136"/>
    </source>
</evidence>
<evidence type="ECO:0000313" key="9">
    <source>
        <dbReference type="EMBL" id="MCD1295991.1"/>
    </source>
</evidence>
<keyword evidence="5 8" id="KW-0406">Ion transport</keyword>
<evidence type="ECO:0000256" key="8">
    <source>
        <dbReference type="HAMAP-Rule" id="MF_00311"/>
    </source>
</evidence>
<dbReference type="GO" id="GO:0042777">
    <property type="term" value="P:proton motive force-driven plasma membrane ATP synthesis"/>
    <property type="evidence" value="ECO:0007669"/>
    <property type="project" value="UniProtKB-UniRule"/>
</dbReference>
<comment type="caution">
    <text evidence="9">The sequence shown here is derived from an EMBL/GenBank/DDBJ whole genome shotgun (WGS) entry which is preliminary data.</text>
</comment>
<keyword evidence="7 8" id="KW-0066">ATP synthesis</keyword>
<keyword evidence="10" id="KW-1185">Reference proteome</keyword>
<keyword evidence="2 8" id="KW-0813">Transport</keyword>
<dbReference type="HAMAP" id="MF_00311">
    <property type="entry name" value="ATP_synth_E_arch"/>
    <property type="match status" value="1"/>
</dbReference>
<keyword evidence="3 8" id="KW-1003">Cell membrane</keyword>
<dbReference type="AlphaFoldDB" id="A0AAP2W8F5"/>
<evidence type="ECO:0000313" key="10">
    <source>
        <dbReference type="Proteomes" id="UP001320159"/>
    </source>
</evidence>
<keyword evidence="4 8" id="KW-0375">Hydrogen ion transport</keyword>
<evidence type="ECO:0000256" key="4">
    <source>
        <dbReference type="ARBA" id="ARBA00022781"/>
    </source>
</evidence>
<dbReference type="Pfam" id="PF01991">
    <property type="entry name" value="vATP-synt_E"/>
    <property type="match status" value="1"/>
</dbReference>
<comment type="subcellular location">
    <subcellularLocation>
        <location evidence="8">Cell membrane</location>
        <topology evidence="8">Peripheral membrane protein</topology>
    </subcellularLocation>
</comment>
<evidence type="ECO:0000256" key="2">
    <source>
        <dbReference type="ARBA" id="ARBA00022448"/>
    </source>
</evidence>
<evidence type="ECO:0000256" key="5">
    <source>
        <dbReference type="ARBA" id="ARBA00023065"/>
    </source>
</evidence>
<dbReference type="GO" id="GO:0046961">
    <property type="term" value="F:proton-transporting ATPase activity, rotational mechanism"/>
    <property type="evidence" value="ECO:0007669"/>
    <property type="project" value="InterPro"/>
</dbReference>
<dbReference type="GO" id="GO:0005524">
    <property type="term" value="F:ATP binding"/>
    <property type="evidence" value="ECO:0007669"/>
    <property type="project" value="UniProtKB-UniRule"/>
</dbReference>
<dbReference type="Gene3D" id="3.30.2320.30">
    <property type="entry name" value="ATP synthase, E subunit, C-terminal"/>
    <property type="match status" value="1"/>
</dbReference>
<evidence type="ECO:0000256" key="3">
    <source>
        <dbReference type="ARBA" id="ARBA00022475"/>
    </source>
</evidence>
<name>A0AAP2W8F5_9EURY</name>
<proteinExistence type="inferred from homology"/>
<dbReference type="SUPFAM" id="SSF160527">
    <property type="entry name" value="V-type ATPase subunit E-like"/>
    <property type="match status" value="1"/>
</dbReference>
<protein>
    <recommendedName>
        <fullName evidence="8">A-type ATP synthase subunit E</fullName>
    </recommendedName>
</protein>
<dbReference type="RefSeq" id="WP_230742851.1">
    <property type="nucleotide sequence ID" value="NZ_PGCK01000012.1"/>
</dbReference>
<dbReference type="GO" id="GO:0005886">
    <property type="term" value="C:plasma membrane"/>
    <property type="evidence" value="ECO:0007669"/>
    <property type="project" value="UniProtKB-SubCell"/>
</dbReference>
<sequence length="186" mass="20167">MGLDKVVKDISDKADAESKAIIARAASEAAEIKKAAEGEAKDLYASQLEKADLSISKMRQRELSSAKLDIKKSKLNAEKDVLDEVHKNFKKELQALPKEKKADMLKKLVALAKKDVPAGKIFTSAGDADLVKDSGYEYGGNVNVIGGIIVTSADGSINLDYTFDSMLEDVWTSSMKPVSDILFGIR</sequence>
<organism evidence="9 10">
    <name type="scientific">Methanooceanicella nereidis</name>
    <dbReference type="NCBI Taxonomy" id="2052831"/>
    <lineage>
        <taxon>Archaea</taxon>
        <taxon>Methanobacteriati</taxon>
        <taxon>Methanobacteriota</taxon>
        <taxon>Stenosarchaea group</taxon>
        <taxon>Methanomicrobia</taxon>
        <taxon>Methanocellales</taxon>
        <taxon>Methanocellaceae</taxon>
        <taxon>Methanooceanicella</taxon>
    </lineage>
</organism>
<dbReference type="Proteomes" id="UP001320159">
    <property type="component" value="Unassembled WGS sequence"/>
</dbReference>
<reference evidence="9 10" key="1">
    <citation type="submission" date="2017-11" db="EMBL/GenBank/DDBJ databases">
        <title>Isolation and Characterization of Family Methanocellaceae Species from Potential Methane Hydrate Area Offshore Southwestern Taiwan.</title>
        <authorList>
            <person name="Zhang W.-L."/>
            <person name="Chen W.-C."/>
            <person name="Lai M.-C."/>
            <person name="Chen S.-C."/>
        </authorList>
    </citation>
    <scope>NUCLEOTIDE SEQUENCE [LARGE SCALE GENOMIC DNA]</scope>
    <source>
        <strain evidence="9 10">CWC-04</strain>
    </source>
</reference>
<gene>
    <name evidence="8" type="primary">atpE</name>
    <name evidence="9" type="ORF">CUJ83_13390</name>
</gene>
<dbReference type="InterPro" id="IPR038495">
    <property type="entry name" value="ATPase_E_C"/>
</dbReference>
<dbReference type="GO" id="GO:0033178">
    <property type="term" value="C:proton-transporting two-sector ATPase complex, catalytic domain"/>
    <property type="evidence" value="ECO:0007669"/>
    <property type="project" value="InterPro"/>
</dbReference>